<gene>
    <name evidence="2" type="ORF">CC85DRAFT_169961</name>
</gene>
<feature type="region of interest" description="Disordered" evidence="1">
    <location>
        <begin position="1"/>
        <end position="37"/>
    </location>
</feature>
<dbReference type="EMBL" id="KQ087183">
    <property type="protein sequence ID" value="KLT45029.1"/>
    <property type="molecule type" value="Genomic_DNA"/>
</dbReference>
<accession>A0A0J1BAT3</accession>
<dbReference type="GeneID" id="28980322"/>
<evidence type="ECO:0000313" key="3">
    <source>
        <dbReference type="Proteomes" id="UP000053611"/>
    </source>
</evidence>
<organism evidence="2 3">
    <name type="scientific">Cutaneotrichosporon oleaginosum</name>
    <dbReference type="NCBI Taxonomy" id="879819"/>
    <lineage>
        <taxon>Eukaryota</taxon>
        <taxon>Fungi</taxon>
        <taxon>Dikarya</taxon>
        <taxon>Basidiomycota</taxon>
        <taxon>Agaricomycotina</taxon>
        <taxon>Tremellomycetes</taxon>
        <taxon>Trichosporonales</taxon>
        <taxon>Trichosporonaceae</taxon>
        <taxon>Cutaneotrichosporon</taxon>
    </lineage>
</organism>
<evidence type="ECO:0000256" key="1">
    <source>
        <dbReference type="SAM" id="MobiDB-lite"/>
    </source>
</evidence>
<proteinExistence type="predicted"/>
<keyword evidence="3" id="KW-1185">Reference proteome</keyword>
<protein>
    <submittedName>
        <fullName evidence="2">Uncharacterized protein</fullName>
    </submittedName>
</protein>
<reference evidence="2 3" key="1">
    <citation type="submission" date="2015-03" db="EMBL/GenBank/DDBJ databases">
        <title>Genomics and transcriptomics of the oil-accumulating basidiomycete yeast T. oleaginosus allow insights into substrate utilization and the diverse evolutionary trajectories of mating systems in fungi.</title>
        <authorList>
            <consortium name="DOE Joint Genome Institute"/>
            <person name="Kourist R."/>
            <person name="Kracht O."/>
            <person name="Bracharz F."/>
            <person name="Lipzen A."/>
            <person name="Nolan M."/>
            <person name="Ohm R."/>
            <person name="Grigoriev I."/>
            <person name="Sun S."/>
            <person name="Heitman J."/>
            <person name="Bruck T."/>
            <person name="Nowrousian M."/>
        </authorList>
    </citation>
    <scope>NUCLEOTIDE SEQUENCE [LARGE SCALE GENOMIC DNA]</scope>
    <source>
        <strain evidence="2 3">IBC0246</strain>
    </source>
</reference>
<dbReference type="Proteomes" id="UP000053611">
    <property type="component" value="Unassembled WGS sequence"/>
</dbReference>
<evidence type="ECO:0000313" key="2">
    <source>
        <dbReference type="EMBL" id="KLT45029.1"/>
    </source>
</evidence>
<name>A0A0J1BAT3_9TREE</name>
<dbReference type="AlphaFoldDB" id="A0A0J1BAT3"/>
<sequence length="171" mass="18836">MARVSASPPFSPSPPPTKQRRPPERDTTPRGEGLSNETFITKDYQLPIAPKHAERMYTIPAASVPKCLSMHAPTCSSAHQRASVQARRPELARPHFWWAENLTSLWYLGARLSDRRSYIGPSPAPPECLNILGGAQSLAARRTLRFTVHGSSCSMVQTPNDATRCQGTCLL</sequence>
<dbReference type="RefSeq" id="XP_018281520.1">
    <property type="nucleotide sequence ID" value="XM_018419719.1"/>
</dbReference>